<gene>
    <name evidence="1" type="ORF">SARC_14429</name>
</gene>
<name>A0A0L0F8G7_9EUKA</name>
<evidence type="ECO:0000313" key="2">
    <source>
        <dbReference type="Proteomes" id="UP000054560"/>
    </source>
</evidence>
<proteinExistence type="predicted"/>
<dbReference type="Proteomes" id="UP000054560">
    <property type="component" value="Unassembled WGS sequence"/>
</dbReference>
<feature type="non-terminal residue" evidence="1">
    <location>
        <position position="63"/>
    </location>
</feature>
<keyword evidence="2" id="KW-1185">Reference proteome</keyword>
<protein>
    <submittedName>
        <fullName evidence="1">Uncharacterized protein</fullName>
    </submittedName>
</protein>
<dbReference type="GeneID" id="25914933"/>
<dbReference type="RefSeq" id="XP_014146909.1">
    <property type="nucleotide sequence ID" value="XM_014291434.1"/>
</dbReference>
<evidence type="ECO:0000313" key="1">
    <source>
        <dbReference type="EMBL" id="KNC73007.1"/>
    </source>
</evidence>
<reference evidence="1 2" key="1">
    <citation type="submission" date="2011-02" db="EMBL/GenBank/DDBJ databases">
        <title>The Genome Sequence of Sphaeroforma arctica JP610.</title>
        <authorList>
            <consortium name="The Broad Institute Genome Sequencing Platform"/>
            <person name="Russ C."/>
            <person name="Cuomo C."/>
            <person name="Young S.K."/>
            <person name="Zeng Q."/>
            <person name="Gargeya S."/>
            <person name="Alvarado L."/>
            <person name="Berlin A."/>
            <person name="Chapman S.B."/>
            <person name="Chen Z."/>
            <person name="Freedman E."/>
            <person name="Gellesch M."/>
            <person name="Goldberg J."/>
            <person name="Griggs A."/>
            <person name="Gujja S."/>
            <person name="Heilman E."/>
            <person name="Heiman D."/>
            <person name="Howarth C."/>
            <person name="Mehta T."/>
            <person name="Neiman D."/>
            <person name="Pearson M."/>
            <person name="Roberts A."/>
            <person name="Saif S."/>
            <person name="Shea T."/>
            <person name="Shenoy N."/>
            <person name="Sisk P."/>
            <person name="Stolte C."/>
            <person name="Sykes S."/>
            <person name="White J."/>
            <person name="Yandava C."/>
            <person name="Burger G."/>
            <person name="Gray M.W."/>
            <person name="Holland P.W.H."/>
            <person name="King N."/>
            <person name="Lang F.B.F."/>
            <person name="Roger A.J."/>
            <person name="Ruiz-Trillo I."/>
            <person name="Haas B."/>
            <person name="Nusbaum C."/>
            <person name="Birren B."/>
        </authorList>
    </citation>
    <scope>NUCLEOTIDE SEQUENCE [LARGE SCALE GENOMIC DNA]</scope>
    <source>
        <strain evidence="1 2">JP610</strain>
    </source>
</reference>
<organism evidence="1 2">
    <name type="scientific">Sphaeroforma arctica JP610</name>
    <dbReference type="NCBI Taxonomy" id="667725"/>
    <lineage>
        <taxon>Eukaryota</taxon>
        <taxon>Ichthyosporea</taxon>
        <taxon>Ichthyophonida</taxon>
        <taxon>Sphaeroforma</taxon>
    </lineage>
</organism>
<accession>A0A0L0F8G7</accession>
<dbReference type="EMBL" id="KQ246213">
    <property type="protein sequence ID" value="KNC73007.1"/>
    <property type="molecule type" value="Genomic_DNA"/>
</dbReference>
<dbReference type="AlphaFoldDB" id="A0A0L0F8G7"/>
<sequence>MLSNVLDATNVDTDTVRFLSEATQERKLTNVTTGWEMANSSACSMSGRMHMNNKGVVGAVRWK</sequence>